<dbReference type="InParanoid" id="I7M8X0"/>
<dbReference type="RefSeq" id="XP_001020171.2">
    <property type="nucleotide sequence ID" value="XM_001020171.3"/>
</dbReference>
<organism evidence="2 3">
    <name type="scientific">Tetrahymena thermophila (strain SB210)</name>
    <dbReference type="NCBI Taxonomy" id="312017"/>
    <lineage>
        <taxon>Eukaryota</taxon>
        <taxon>Sar</taxon>
        <taxon>Alveolata</taxon>
        <taxon>Ciliophora</taxon>
        <taxon>Intramacronucleata</taxon>
        <taxon>Oligohymenophorea</taxon>
        <taxon>Hymenostomatida</taxon>
        <taxon>Tetrahymenina</taxon>
        <taxon>Tetrahymenidae</taxon>
        <taxon>Tetrahymena</taxon>
    </lineage>
</organism>
<keyword evidence="3" id="KW-1185">Reference proteome</keyword>
<sequence>MNTSKSISLCSTNIEIQNYSANSQKESFEYVLLSNSIEQIDEYSVNFEYDTEKNLSRLNNFNKNAAGQMFNNRSYIQKSQFDSLQKQIKRKDNPQLLEYKILQKQFDQMNSYQEMILSNIPSNNQDSQRQGKQMCHQQRQQKNQASNKQNKSLTQFQSQIIGQDDNRQMNQKYVSKNSINLPKTNNRGQYGNQNSYTQIYELKSLDQKNQQQKIINQRKRNSQTKSSTSIELESNHRKNLKSKKSIDERDSSENNQRDILIAILNVLIDMKNNFHNDMQGLQNSILRVENSILRVEKSILRVEKSILGVQESIKLMAKSQDKCHDQNMNKLNLTLYCLQELVPKENTNLRRQIYAGINEHYRRLY</sequence>
<proteinExistence type="predicted"/>
<reference evidence="3" key="1">
    <citation type="journal article" date="2006" name="PLoS Biol.">
        <title>Macronuclear genome sequence of the ciliate Tetrahymena thermophila, a model eukaryote.</title>
        <authorList>
            <person name="Eisen J.A."/>
            <person name="Coyne R.S."/>
            <person name="Wu M."/>
            <person name="Wu D."/>
            <person name="Thiagarajan M."/>
            <person name="Wortman J.R."/>
            <person name="Badger J.H."/>
            <person name="Ren Q."/>
            <person name="Amedeo P."/>
            <person name="Jones K.M."/>
            <person name="Tallon L.J."/>
            <person name="Delcher A.L."/>
            <person name="Salzberg S.L."/>
            <person name="Silva J.C."/>
            <person name="Haas B.J."/>
            <person name="Majoros W.H."/>
            <person name="Farzad M."/>
            <person name="Carlton J.M."/>
            <person name="Smith R.K. Jr."/>
            <person name="Garg J."/>
            <person name="Pearlman R.E."/>
            <person name="Karrer K.M."/>
            <person name="Sun L."/>
            <person name="Manning G."/>
            <person name="Elde N.C."/>
            <person name="Turkewitz A.P."/>
            <person name="Asai D.J."/>
            <person name="Wilkes D.E."/>
            <person name="Wang Y."/>
            <person name="Cai H."/>
            <person name="Collins K."/>
            <person name="Stewart B.A."/>
            <person name="Lee S.R."/>
            <person name="Wilamowska K."/>
            <person name="Weinberg Z."/>
            <person name="Ruzzo W.L."/>
            <person name="Wloga D."/>
            <person name="Gaertig J."/>
            <person name="Frankel J."/>
            <person name="Tsao C.-C."/>
            <person name="Gorovsky M.A."/>
            <person name="Keeling P.J."/>
            <person name="Waller R.F."/>
            <person name="Patron N.J."/>
            <person name="Cherry J.M."/>
            <person name="Stover N.A."/>
            <person name="Krieger C.J."/>
            <person name="del Toro C."/>
            <person name="Ryder H.F."/>
            <person name="Williamson S.C."/>
            <person name="Barbeau R.A."/>
            <person name="Hamilton E.P."/>
            <person name="Orias E."/>
        </authorList>
    </citation>
    <scope>NUCLEOTIDE SEQUENCE [LARGE SCALE GENOMIC DNA]</scope>
    <source>
        <strain evidence="3">SB210</strain>
    </source>
</reference>
<feature type="compositionally biased region" description="Polar residues" evidence="1">
    <location>
        <begin position="223"/>
        <end position="232"/>
    </location>
</feature>
<dbReference type="KEGG" id="tet:TTHERM_00664050"/>
<name>I7M8X0_TETTS</name>
<dbReference type="GeneID" id="7834082"/>
<dbReference type="EMBL" id="GG662634">
    <property type="protein sequence ID" value="EAR99926.2"/>
    <property type="molecule type" value="Genomic_DNA"/>
</dbReference>
<feature type="region of interest" description="Disordered" evidence="1">
    <location>
        <begin position="121"/>
        <end position="153"/>
    </location>
</feature>
<evidence type="ECO:0000256" key="1">
    <source>
        <dbReference type="SAM" id="MobiDB-lite"/>
    </source>
</evidence>
<dbReference type="AlphaFoldDB" id="I7M8X0"/>
<feature type="region of interest" description="Disordered" evidence="1">
    <location>
        <begin position="210"/>
        <end position="252"/>
    </location>
</feature>
<feature type="compositionally biased region" description="Low complexity" evidence="1">
    <location>
        <begin position="137"/>
        <end position="151"/>
    </location>
</feature>
<protein>
    <submittedName>
        <fullName evidence="2">Uncharacterized protein</fullName>
    </submittedName>
</protein>
<feature type="compositionally biased region" description="Polar residues" evidence="1">
    <location>
        <begin position="121"/>
        <end position="131"/>
    </location>
</feature>
<evidence type="ECO:0000313" key="2">
    <source>
        <dbReference type="EMBL" id="EAR99926.2"/>
    </source>
</evidence>
<dbReference type="Proteomes" id="UP000009168">
    <property type="component" value="Unassembled WGS sequence"/>
</dbReference>
<dbReference type="HOGENOM" id="CLU_812576_0_0_1"/>
<evidence type="ECO:0000313" key="3">
    <source>
        <dbReference type="Proteomes" id="UP000009168"/>
    </source>
</evidence>
<gene>
    <name evidence="2" type="ORF">TTHERM_00664050</name>
</gene>
<accession>I7M8X0</accession>